<evidence type="ECO:0000313" key="3">
    <source>
        <dbReference type="EMBL" id="MBL0707075.1"/>
    </source>
</evidence>
<dbReference type="InterPro" id="IPR011330">
    <property type="entry name" value="Glyco_hydro/deAcase_b/a-brl"/>
</dbReference>
<evidence type="ECO:0000313" key="4">
    <source>
        <dbReference type="Proteomes" id="UP000639051"/>
    </source>
</evidence>
<comment type="caution">
    <text evidence="3">The sequence shown here is derived from an EMBL/GenBank/DDBJ whole genome shotgun (WGS) entry which is preliminary data.</text>
</comment>
<dbReference type="PANTHER" id="PTHR10587:SF134">
    <property type="entry name" value="SECRETED PROTEIN"/>
    <property type="match status" value="1"/>
</dbReference>
<feature type="region of interest" description="Disordered" evidence="1">
    <location>
        <begin position="1"/>
        <end position="36"/>
    </location>
</feature>
<reference evidence="3 4" key="1">
    <citation type="submission" date="2021-01" db="EMBL/GenBank/DDBJ databases">
        <title>Genome public.</title>
        <authorList>
            <person name="Liu C."/>
            <person name="Sun Q."/>
        </authorList>
    </citation>
    <scope>NUCLEOTIDE SEQUENCE [LARGE SCALE GENOMIC DNA]</scope>
    <source>
        <strain evidence="3 4">JC656</strain>
    </source>
</reference>
<organism evidence="3 4">
    <name type="scientific">Sinomonas cellulolyticus</name>
    <dbReference type="NCBI Taxonomy" id="2801916"/>
    <lineage>
        <taxon>Bacteria</taxon>
        <taxon>Bacillati</taxon>
        <taxon>Actinomycetota</taxon>
        <taxon>Actinomycetes</taxon>
        <taxon>Micrococcales</taxon>
        <taxon>Micrococcaceae</taxon>
        <taxon>Sinomonas</taxon>
    </lineage>
</organism>
<evidence type="ECO:0000256" key="1">
    <source>
        <dbReference type="SAM" id="MobiDB-lite"/>
    </source>
</evidence>
<keyword evidence="4" id="KW-1185">Reference proteome</keyword>
<dbReference type="PANTHER" id="PTHR10587">
    <property type="entry name" value="GLYCOSYL TRANSFERASE-RELATED"/>
    <property type="match status" value="1"/>
</dbReference>
<dbReference type="Pfam" id="PF01522">
    <property type="entry name" value="Polysacc_deac_1"/>
    <property type="match status" value="1"/>
</dbReference>
<dbReference type="PROSITE" id="PS51677">
    <property type="entry name" value="NODB"/>
    <property type="match status" value="1"/>
</dbReference>
<evidence type="ECO:0000259" key="2">
    <source>
        <dbReference type="PROSITE" id="PS51677"/>
    </source>
</evidence>
<protein>
    <submittedName>
        <fullName evidence="3">Polysaccharide deacetylase family protein</fullName>
    </submittedName>
</protein>
<gene>
    <name evidence="3" type="ORF">JJE72_16390</name>
</gene>
<dbReference type="CDD" id="cd10917">
    <property type="entry name" value="CE4_NodB_like_6s_7s"/>
    <property type="match status" value="1"/>
</dbReference>
<feature type="domain" description="NodB homology" evidence="2">
    <location>
        <begin position="59"/>
        <end position="237"/>
    </location>
</feature>
<dbReference type="Gene3D" id="3.20.20.370">
    <property type="entry name" value="Glycoside hydrolase/deacetylase"/>
    <property type="match status" value="1"/>
</dbReference>
<dbReference type="Proteomes" id="UP000639051">
    <property type="component" value="Unassembled WGS sequence"/>
</dbReference>
<proteinExistence type="predicted"/>
<accession>A0ABS1K605</accession>
<name>A0ABS1K605_9MICC</name>
<sequence>MAALPAARPSDSPSASASPAPSSATPTATPAPHFASDYAIPPVQGGLAPVITRVATKQPVVFLTIDDGATKNPESLALLEKYGYPATLFLTKSAMGDNPAFFKGFAQRGDHVQDHTISHDTTMSTKPYGYQFGEIKGMKDYITATYGTAPTLFRPPGGAYSGAMRKAVADAGLKAIIHWEAKANAGSMQYQYGNALRPGDIVLMHFRPEFASDLAAFRAAHLAAGLTVVRLEDFIGA</sequence>
<dbReference type="InterPro" id="IPR002509">
    <property type="entry name" value="NODB_dom"/>
</dbReference>
<dbReference type="SUPFAM" id="SSF88713">
    <property type="entry name" value="Glycoside hydrolase/deacetylase"/>
    <property type="match status" value="1"/>
</dbReference>
<dbReference type="InterPro" id="IPR050248">
    <property type="entry name" value="Polysacc_deacetylase_ArnD"/>
</dbReference>
<dbReference type="EMBL" id="JAERRC010000044">
    <property type="protein sequence ID" value="MBL0707075.1"/>
    <property type="molecule type" value="Genomic_DNA"/>
</dbReference>